<accession>A0A2V2YMH1</accession>
<evidence type="ECO:0000313" key="2">
    <source>
        <dbReference type="Proteomes" id="UP000246635"/>
    </source>
</evidence>
<reference evidence="1 2" key="1">
    <citation type="submission" date="2018-05" db="EMBL/GenBank/DDBJ databases">
        <title>Genomic Encyclopedia of Type Strains, Phase III (KMG-III): the genomes of soil and plant-associated and newly described type strains.</title>
        <authorList>
            <person name="Whitman W."/>
        </authorList>
    </citation>
    <scope>NUCLEOTIDE SEQUENCE [LARGE SCALE GENOMIC DNA]</scope>
    <source>
        <strain evidence="1 2">CECT 5696</strain>
    </source>
</reference>
<proteinExistence type="predicted"/>
<evidence type="ECO:0000313" key="1">
    <source>
        <dbReference type="EMBL" id="PWV95666.1"/>
    </source>
</evidence>
<dbReference type="EMBL" id="QGTQ01000025">
    <property type="protein sequence ID" value="PWV95666.1"/>
    <property type="molecule type" value="Genomic_DNA"/>
</dbReference>
<keyword evidence="2" id="KW-1185">Reference proteome</keyword>
<sequence length="291" mass="31002">MTNNQEQAFAVPPEAWSTRVSAAIKLSDSTTVGKPPIGAVRLQLSPTGPERAPIRNLSGWYVYTDLPKGVYNVVVVSDYYLDAEISFVVDSAIETTPTIEVALLPNSSYPFPSDMTRIRGAVRLPATAAAADVSDAAVRAVLFESEAGLLATLAEDTTTGGTKLKLGGLTAGSVTAGTIVLLKDPRANRLEYARITAPLPANPSAEGYTTAEPLRYPHAAGTYVYAMKEAVTVQSKADNRGEFVLPLVRMPLHRGFVVLTITLAGFRTVYRDIQCDEGSESSPGIITLLSI</sequence>
<comment type="caution">
    <text evidence="1">The sequence shown here is derived from an EMBL/GenBank/DDBJ whole genome shotgun (WGS) entry which is preliminary data.</text>
</comment>
<organism evidence="1 2">
    <name type="scientific">Paenibacillus cellulosilyticus</name>
    <dbReference type="NCBI Taxonomy" id="375489"/>
    <lineage>
        <taxon>Bacteria</taxon>
        <taxon>Bacillati</taxon>
        <taxon>Bacillota</taxon>
        <taxon>Bacilli</taxon>
        <taxon>Bacillales</taxon>
        <taxon>Paenibacillaceae</taxon>
        <taxon>Paenibacillus</taxon>
    </lineage>
</organism>
<name>A0A2V2YMH1_9BACL</name>
<dbReference type="OrthoDB" id="2380855at2"/>
<dbReference type="Proteomes" id="UP000246635">
    <property type="component" value="Unassembled WGS sequence"/>
</dbReference>
<gene>
    <name evidence="1" type="ORF">DFQ01_1259</name>
</gene>
<evidence type="ECO:0008006" key="3">
    <source>
        <dbReference type="Google" id="ProtNLM"/>
    </source>
</evidence>
<dbReference type="AlphaFoldDB" id="A0A2V2YMH1"/>
<dbReference type="RefSeq" id="WP_110046285.1">
    <property type="nucleotide sequence ID" value="NZ_CP054613.1"/>
</dbReference>
<protein>
    <recommendedName>
        <fullName evidence="3">Carboxypeptidase family protein</fullName>
    </recommendedName>
</protein>